<evidence type="ECO:0000256" key="1">
    <source>
        <dbReference type="SAM" id="Coils"/>
    </source>
</evidence>
<reference evidence="2 3" key="1">
    <citation type="journal article" date="2019" name="Nat. Med.">
        <title>A library of human gut bacterial isolates paired with longitudinal multiomics data enables mechanistic microbiome research.</title>
        <authorList>
            <person name="Poyet M."/>
            <person name="Groussin M."/>
            <person name="Gibbons S.M."/>
            <person name="Avila-Pacheco J."/>
            <person name="Jiang X."/>
            <person name="Kearney S.M."/>
            <person name="Perrotta A.R."/>
            <person name="Berdy B."/>
            <person name="Zhao S."/>
            <person name="Lieberman T.D."/>
            <person name="Swanson P.K."/>
            <person name="Smith M."/>
            <person name="Roesemann S."/>
            <person name="Alexander J.E."/>
            <person name="Rich S.A."/>
            <person name="Livny J."/>
            <person name="Vlamakis H."/>
            <person name="Clish C."/>
            <person name="Bullock K."/>
            <person name="Deik A."/>
            <person name="Scott J."/>
            <person name="Pierce K.A."/>
            <person name="Xavier R.J."/>
            <person name="Alm E.J."/>
        </authorList>
    </citation>
    <scope>NUCLEOTIDE SEQUENCE [LARGE SCALE GENOMIC DNA]</scope>
    <source>
        <strain evidence="2 3">BIOML-A1</strain>
    </source>
</reference>
<organism evidence="2 3">
    <name type="scientific">Dorea longicatena</name>
    <dbReference type="NCBI Taxonomy" id="88431"/>
    <lineage>
        <taxon>Bacteria</taxon>
        <taxon>Bacillati</taxon>
        <taxon>Bacillota</taxon>
        <taxon>Clostridia</taxon>
        <taxon>Lachnospirales</taxon>
        <taxon>Lachnospiraceae</taxon>
        <taxon>Dorea</taxon>
    </lineage>
</organism>
<accession>A0A6N9JUB2</accession>
<comment type="caution">
    <text evidence="2">The sequence shown here is derived from an EMBL/GenBank/DDBJ whole genome shotgun (WGS) entry which is preliminary data.</text>
</comment>
<name>A0A6N9JUB2_9FIRM</name>
<protein>
    <submittedName>
        <fullName evidence="2">Uncharacterized protein</fullName>
    </submittedName>
</protein>
<dbReference type="RefSeq" id="WP_161170093.1">
    <property type="nucleotide sequence ID" value="NZ_WWSF01000001.1"/>
</dbReference>
<sequence>MLILDRASENKLEELVLVSRKLNGVLRENYPGVHKIEPDRAALLWCAIDDEIAKRQGQIGKILNTKNGAEQIVLRRACRELKKEYDQYNQLMEEVYNEELLPATIPELLISSVQRATLEMQEINKNLQHTKEAMKPYV</sequence>
<feature type="coiled-coil region" evidence="1">
    <location>
        <begin position="74"/>
        <end position="133"/>
    </location>
</feature>
<proteinExistence type="predicted"/>
<evidence type="ECO:0000313" key="3">
    <source>
        <dbReference type="Proteomes" id="UP000449249"/>
    </source>
</evidence>
<evidence type="ECO:0000313" key="2">
    <source>
        <dbReference type="EMBL" id="MZK09339.1"/>
    </source>
</evidence>
<keyword evidence="1" id="KW-0175">Coiled coil</keyword>
<gene>
    <name evidence="2" type="ORF">GT576_03010</name>
</gene>
<dbReference type="Proteomes" id="UP000449249">
    <property type="component" value="Unassembled WGS sequence"/>
</dbReference>
<dbReference type="EMBL" id="WWSH01000002">
    <property type="protein sequence ID" value="MZK09339.1"/>
    <property type="molecule type" value="Genomic_DNA"/>
</dbReference>
<dbReference type="AlphaFoldDB" id="A0A6N9JUB2"/>